<dbReference type="RefSeq" id="WP_261515338.1">
    <property type="nucleotide sequence ID" value="NZ_JAODNV010000009.1"/>
</dbReference>
<evidence type="ECO:0000256" key="1">
    <source>
        <dbReference type="ARBA" id="ARBA00004651"/>
    </source>
</evidence>
<dbReference type="Pfam" id="PF00528">
    <property type="entry name" value="BPD_transp_1"/>
    <property type="match status" value="1"/>
</dbReference>
<keyword evidence="2 7" id="KW-0813">Transport</keyword>
<proteinExistence type="inferred from homology"/>
<comment type="subcellular location">
    <subcellularLocation>
        <location evidence="1 7">Cell membrane</location>
        <topology evidence="1 7">Multi-pass membrane protein</topology>
    </subcellularLocation>
</comment>
<evidence type="ECO:0000256" key="3">
    <source>
        <dbReference type="ARBA" id="ARBA00022475"/>
    </source>
</evidence>
<name>A0A9X2X701_9HYPH</name>
<dbReference type="CDD" id="cd06261">
    <property type="entry name" value="TM_PBP2"/>
    <property type="match status" value="1"/>
</dbReference>
<dbReference type="Proteomes" id="UP001149009">
    <property type="component" value="Unassembled WGS sequence"/>
</dbReference>
<dbReference type="GO" id="GO:0055085">
    <property type="term" value="P:transmembrane transport"/>
    <property type="evidence" value="ECO:0007669"/>
    <property type="project" value="InterPro"/>
</dbReference>
<evidence type="ECO:0000256" key="2">
    <source>
        <dbReference type="ARBA" id="ARBA00022448"/>
    </source>
</evidence>
<reference evidence="9" key="1">
    <citation type="submission" date="2022-08" db="EMBL/GenBank/DDBJ databases">
        <title>Chelativorans sichuanense sp. nov., a paraffin oil-degrading bacterium isolated from a mixture of oil-based drill cuttings and paddy soil.</title>
        <authorList>
            <person name="Yu J."/>
            <person name="Liu H."/>
            <person name="Chen Q."/>
        </authorList>
    </citation>
    <scope>NUCLEOTIDE SEQUENCE</scope>
    <source>
        <strain evidence="9">SCAU 2101</strain>
    </source>
</reference>
<feature type="transmembrane region" description="Helical" evidence="7">
    <location>
        <begin position="143"/>
        <end position="162"/>
    </location>
</feature>
<evidence type="ECO:0000313" key="9">
    <source>
        <dbReference type="EMBL" id="MCT8990462.1"/>
    </source>
</evidence>
<organism evidence="9 10">
    <name type="scientific">Chelativorans petroleitrophicus</name>
    <dbReference type="NCBI Taxonomy" id="2975484"/>
    <lineage>
        <taxon>Bacteria</taxon>
        <taxon>Pseudomonadati</taxon>
        <taxon>Pseudomonadota</taxon>
        <taxon>Alphaproteobacteria</taxon>
        <taxon>Hyphomicrobiales</taxon>
        <taxon>Phyllobacteriaceae</taxon>
        <taxon>Chelativorans</taxon>
    </lineage>
</organism>
<keyword evidence="3" id="KW-1003">Cell membrane</keyword>
<keyword evidence="4 7" id="KW-0812">Transmembrane</keyword>
<dbReference type="EMBL" id="JAODNV010000009">
    <property type="protein sequence ID" value="MCT8990462.1"/>
    <property type="molecule type" value="Genomic_DNA"/>
</dbReference>
<evidence type="ECO:0000259" key="8">
    <source>
        <dbReference type="PROSITE" id="PS50928"/>
    </source>
</evidence>
<dbReference type="GO" id="GO:0005886">
    <property type="term" value="C:plasma membrane"/>
    <property type="evidence" value="ECO:0007669"/>
    <property type="project" value="UniProtKB-SubCell"/>
</dbReference>
<evidence type="ECO:0000256" key="5">
    <source>
        <dbReference type="ARBA" id="ARBA00022989"/>
    </source>
</evidence>
<dbReference type="InterPro" id="IPR035906">
    <property type="entry name" value="MetI-like_sf"/>
</dbReference>
<comment type="caution">
    <text evidence="9">The sequence shown here is derived from an EMBL/GenBank/DDBJ whole genome shotgun (WGS) entry which is preliminary data.</text>
</comment>
<dbReference type="PANTHER" id="PTHR30151">
    <property type="entry name" value="ALKANE SULFONATE ABC TRANSPORTER-RELATED, MEMBRANE SUBUNIT"/>
    <property type="match status" value="1"/>
</dbReference>
<keyword evidence="10" id="KW-1185">Reference proteome</keyword>
<feature type="transmembrane region" description="Helical" evidence="7">
    <location>
        <begin position="116"/>
        <end position="137"/>
    </location>
</feature>
<gene>
    <name evidence="9" type="ORF">NYR54_09185</name>
</gene>
<dbReference type="PROSITE" id="PS50928">
    <property type="entry name" value="ABC_TM1"/>
    <property type="match status" value="1"/>
</dbReference>
<feature type="transmembrane region" description="Helical" evidence="7">
    <location>
        <begin position="25"/>
        <end position="43"/>
    </location>
</feature>
<dbReference type="Gene3D" id="1.10.3720.10">
    <property type="entry name" value="MetI-like"/>
    <property type="match status" value="1"/>
</dbReference>
<evidence type="ECO:0000256" key="6">
    <source>
        <dbReference type="ARBA" id="ARBA00023136"/>
    </source>
</evidence>
<dbReference type="AlphaFoldDB" id="A0A9X2X701"/>
<dbReference type="InterPro" id="IPR000515">
    <property type="entry name" value="MetI-like"/>
</dbReference>
<evidence type="ECO:0000256" key="7">
    <source>
        <dbReference type="RuleBase" id="RU363032"/>
    </source>
</evidence>
<comment type="similarity">
    <text evidence="7">Belongs to the binding-protein-dependent transport system permease family.</text>
</comment>
<evidence type="ECO:0000313" key="10">
    <source>
        <dbReference type="Proteomes" id="UP001149009"/>
    </source>
</evidence>
<feature type="domain" description="ABC transmembrane type-1" evidence="8">
    <location>
        <begin position="77"/>
        <end position="257"/>
    </location>
</feature>
<sequence length="270" mass="29130">MAMVATSARDTGKSRAARNWRPDRSTVISMLSVAVFFILWQLAPEMGWVNGRFTSQPTQVLVAAIDVILNDDFFYHARISLAEFSLGFALALVVSIPLGVLLGTSRTARHLIDPPLMALYVAPTLVLLPILVVSLGIGMASKVAIVFLNALFPIVVNTIAGMSEADPQLIRAARSFGASKLDVFVRILLPGSLPSILTGIRLAVGRGVMGVVVGELFVSQAGIGYQLNTYGSAMRIDRLLVYALVVSVFGYLLTVSVRALENRVSTWRPE</sequence>
<feature type="transmembrane region" description="Helical" evidence="7">
    <location>
        <begin position="84"/>
        <end position="104"/>
    </location>
</feature>
<keyword evidence="5 7" id="KW-1133">Transmembrane helix</keyword>
<protein>
    <submittedName>
        <fullName evidence="9">ABC transporter permease</fullName>
    </submittedName>
</protein>
<dbReference type="SUPFAM" id="SSF161098">
    <property type="entry name" value="MetI-like"/>
    <property type="match status" value="1"/>
</dbReference>
<dbReference type="PANTHER" id="PTHR30151:SF0">
    <property type="entry name" value="ABC TRANSPORTER PERMEASE PROTEIN MJ0413-RELATED"/>
    <property type="match status" value="1"/>
</dbReference>
<accession>A0A9X2X701</accession>
<keyword evidence="6 7" id="KW-0472">Membrane</keyword>
<feature type="transmembrane region" description="Helical" evidence="7">
    <location>
        <begin position="239"/>
        <end position="260"/>
    </location>
</feature>
<feature type="transmembrane region" description="Helical" evidence="7">
    <location>
        <begin position="183"/>
        <end position="202"/>
    </location>
</feature>
<evidence type="ECO:0000256" key="4">
    <source>
        <dbReference type="ARBA" id="ARBA00022692"/>
    </source>
</evidence>